<dbReference type="Proteomes" id="UP001239111">
    <property type="component" value="Chromosome 3"/>
</dbReference>
<evidence type="ECO:0000313" key="2">
    <source>
        <dbReference type="Proteomes" id="UP001239111"/>
    </source>
</evidence>
<evidence type="ECO:0000313" key="1">
    <source>
        <dbReference type="EMBL" id="KAJ8669157.1"/>
    </source>
</evidence>
<organism evidence="1 2">
    <name type="scientific">Eretmocerus hayati</name>
    <dbReference type="NCBI Taxonomy" id="131215"/>
    <lineage>
        <taxon>Eukaryota</taxon>
        <taxon>Metazoa</taxon>
        <taxon>Ecdysozoa</taxon>
        <taxon>Arthropoda</taxon>
        <taxon>Hexapoda</taxon>
        <taxon>Insecta</taxon>
        <taxon>Pterygota</taxon>
        <taxon>Neoptera</taxon>
        <taxon>Endopterygota</taxon>
        <taxon>Hymenoptera</taxon>
        <taxon>Apocrita</taxon>
        <taxon>Proctotrupomorpha</taxon>
        <taxon>Chalcidoidea</taxon>
        <taxon>Aphelinidae</taxon>
        <taxon>Aphelininae</taxon>
        <taxon>Eretmocerus</taxon>
    </lineage>
</organism>
<protein>
    <submittedName>
        <fullName evidence="1">Uncharacterized protein</fullName>
    </submittedName>
</protein>
<reference evidence="1" key="1">
    <citation type="submission" date="2023-04" db="EMBL/GenBank/DDBJ databases">
        <title>A chromosome-level genome assembly of the parasitoid wasp Eretmocerus hayati.</title>
        <authorList>
            <person name="Zhong Y."/>
            <person name="Liu S."/>
            <person name="Liu Y."/>
        </authorList>
    </citation>
    <scope>NUCLEOTIDE SEQUENCE</scope>
    <source>
        <strain evidence="1">ZJU_SS_LIU_2023</strain>
    </source>
</reference>
<gene>
    <name evidence="1" type="ORF">QAD02_000416</name>
</gene>
<name>A0ACC2NDJ5_9HYME</name>
<keyword evidence="2" id="KW-1185">Reference proteome</keyword>
<proteinExistence type="predicted"/>
<dbReference type="EMBL" id="CM056743">
    <property type="protein sequence ID" value="KAJ8669157.1"/>
    <property type="molecule type" value="Genomic_DNA"/>
</dbReference>
<sequence>MMSLVKKSQEQNRRLSALVADFEDENIDQSQGSKSNCEVVETGSSYSVTLMPTDNVWTGSKIEVDWGKKYNDAVTVRKSYHKRNAALKEQRDELLQSLVRSRQRYEQVSITYPGHALFCMR</sequence>
<comment type="caution">
    <text evidence="1">The sequence shown here is derived from an EMBL/GenBank/DDBJ whole genome shotgun (WGS) entry which is preliminary data.</text>
</comment>
<accession>A0ACC2NDJ5</accession>